<dbReference type="GO" id="GO:0008831">
    <property type="term" value="F:dTDP-4-dehydrorhamnose reductase activity"/>
    <property type="evidence" value="ECO:0007669"/>
    <property type="project" value="UniProtKB-EC"/>
</dbReference>
<dbReference type="PANTHER" id="PTHR10491:SF4">
    <property type="entry name" value="METHIONINE ADENOSYLTRANSFERASE 2 SUBUNIT BETA"/>
    <property type="match status" value="1"/>
</dbReference>
<keyword evidence="6" id="KW-0521">NADP</keyword>
<evidence type="ECO:0000313" key="9">
    <source>
        <dbReference type="Proteomes" id="UP000231292"/>
    </source>
</evidence>
<evidence type="ECO:0000256" key="4">
    <source>
        <dbReference type="ARBA" id="ARBA00017099"/>
    </source>
</evidence>
<comment type="similarity">
    <text evidence="2 6">Belongs to the dTDP-4-dehydrorhamnose reductase family.</text>
</comment>
<dbReference type="GO" id="GO:0048270">
    <property type="term" value="F:methionine adenosyltransferase regulator activity"/>
    <property type="evidence" value="ECO:0007669"/>
    <property type="project" value="TreeGrafter"/>
</dbReference>
<comment type="catalytic activity">
    <reaction evidence="5">
        <text>dTDP-beta-L-rhamnose + NADP(+) = dTDP-4-dehydro-beta-L-rhamnose + NADPH + H(+)</text>
        <dbReference type="Rhea" id="RHEA:21796"/>
        <dbReference type="ChEBI" id="CHEBI:15378"/>
        <dbReference type="ChEBI" id="CHEBI:57510"/>
        <dbReference type="ChEBI" id="CHEBI:57783"/>
        <dbReference type="ChEBI" id="CHEBI:58349"/>
        <dbReference type="ChEBI" id="CHEBI:62830"/>
        <dbReference type="EC" id="1.1.1.133"/>
    </reaction>
</comment>
<evidence type="ECO:0000256" key="2">
    <source>
        <dbReference type="ARBA" id="ARBA00010944"/>
    </source>
</evidence>
<proteinExistence type="inferred from homology"/>
<dbReference type="AlphaFoldDB" id="A0A2G9YKZ8"/>
<evidence type="ECO:0000259" key="7">
    <source>
        <dbReference type="Pfam" id="PF04321"/>
    </source>
</evidence>
<dbReference type="GO" id="GO:0006556">
    <property type="term" value="P:S-adenosylmethionine biosynthetic process"/>
    <property type="evidence" value="ECO:0007669"/>
    <property type="project" value="TreeGrafter"/>
</dbReference>
<comment type="function">
    <text evidence="6">Catalyzes the reduction of dTDP-6-deoxy-L-lyxo-4-hexulose to yield dTDP-L-rhamnose.</text>
</comment>
<dbReference type="InterPro" id="IPR005913">
    <property type="entry name" value="dTDP_dehydrorham_reduct"/>
</dbReference>
<comment type="pathway">
    <text evidence="1 6">Carbohydrate biosynthesis; dTDP-L-rhamnose biosynthesis.</text>
</comment>
<dbReference type="GO" id="GO:0048269">
    <property type="term" value="C:methionine adenosyltransferase complex"/>
    <property type="evidence" value="ECO:0007669"/>
    <property type="project" value="TreeGrafter"/>
</dbReference>
<dbReference type="EC" id="1.1.1.133" evidence="3 6"/>
<dbReference type="Gene3D" id="3.40.50.720">
    <property type="entry name" value="NAD(P)-binding Rossmann-like Domain"/>
    <property type="match status" value="1"/>
</dbReference>
<dbReference type="EMBL" id="PCRK01000101">
    <property type="protein sequence ID" value="PIP19191.1"/>
    <property type="molecule type" value="Genomic_DNA"/>
</dbReference>
<comment type="caution">
    <text evidence="8">The sequence shown here is derived from an EMBL/GenBank/DDBJ whole genome shotgun (WGS) entry which is preliminary data.</text>
</comment>
<keyword evidence="6" id="KW-0560">Oxidoreductase</keyword>
<sequence length="273" mass="31450">MNKKILILGKGFIGMSLQKTLNCQISDTLIKSYKDAEKIIKKYRPKVIINCIGITGKRNVDDCELDIDGVLLANSFIPVILAEIALRNNIKLVHISSGCIFNFDYKRDLPIKEGSEDYFFKLFYSRSKIYAERAIEKLARDYNILLVRIRIPLINLKHPKNLLDKLLKYNKIIDIPNSVTYIPDFVKAIKRLLSIDAKGVYNVVNRGALRYPKLMRVYQKYVPSYKFKIIALKKLGLVRTNLILSIAKLEKSGFKVRNINSVLDKCVKEYLKS</sequence>
<reference evidence="8 9" key="1">
    <citation type="submission" date="2017-09" db="EMBL/GenBank/DDBJ databases">
        <title>Depth-based differentiation of microbial function through sediment-hosted aquifers and enrichment of novel symbionts in the deep terrestrial subsurface.</title>
        <authorList>
            <person name="Probst A.J."/>
            <person name="Ladd B."/>
            <person name="Jarett J.K."/>
            <person name="Geller-Mcgrath D.E."/>
            <person name="Sieber C.M."/>
            <person name="Emerson J.B."/>
            <person name="Anantharaman K."/>
            <person name="Thomas B.C."/>
            <person name="Malmstrom R."/>
            <person name="Stieglmeier M."/>
            <person name="Klingl A."/>
            <person name="Woyke T."/>
            <person name="Ryan C.M."/>
            <person name="Banfield J.F."/>
        </authorList>
    </citation>
    <scope>NUCLEOTIDE SEQUENCE [LARGE SCALE GENOMIC DNA]</scope>
    <source>
        <strain evidence="8">CG23_combo_of_CG06-09_8_20_14_all_41_10</strain>
    </source>
</reference>
<evidence type="ECO:0000256" key="6">
    <source>
        <dbReference type="RuleBase" id="RU364082"/>
    </source>
</evidence>
<accession>A0A2G9YKZ8</accession>
<evidence type="ECO:0000256" key="1">
    <source>
        <dbReference type="ARBA" id="ARBA00004781"/>
    </source>
</evidence>
<dbReference type="SUPFAM" id="SSF51735">
    <property type="entry name" value="NAD(P)-binding Rossmann-fold domains"/>
    <property type="match status" value="1"/>
</dbReference>
<dbReference type="PANTHER" id="PTHR10491">
    <property type="entry name" value="DTDP-4-DEHYDRORHAMNOSE REDUCTASE"/>
    <property type="match status" value="1"/>
</dbReference>
<dbReference type="InterPro" id="IPR029903">
    <property type="entry name" value="RmlD-like-bd"/>
</dbReference>
<dbReference type="InterPro" id="IPR036291">
    <property type="entry name" value="NAD(P)-bd_dom_sf"/>
</dbReference>
<gene>
    <name evidence="8" type="ORF">COX41_04160</name>
</gene>
<dbReference type="Pfam" id="PF04321">
    <property type="entry name" value="RmlD_sub_bind"/>
    <property type="match status" value="1"/>
</dbReference>
<protein>
    <recommendedName>
        <fullName evidence="4 6">dTDP-4-dehydrorhamnose reductase</fullName>
        <ecNumber evidence="3 6">1.1.1.133</ecNumber>
    </recommendedName>
</protein>
<feature type="domain" description="RmlD-like substrate binding" evidence="7">
    <location>
        <begin position="5"/>
        <end position="168"/>
    </location>
</feature>
<evidence type="ECO:0000313" key="8">
    <source>
        <dbReference type="EMBL" id="PIP19191.1"/>
    </source>
</evidence>
<dbReference type="Proteomes" id="UP000231292">
    <property type="component" value="Unassembled WGS sequence"/>
</dbReference>
<evidence type="ECO:0000256" key="5">
    <source>
        <dbReference type="ARBA" id="ARBA00048200"/>
    </source>
</evidence>
<organism evidence="8 9">
    <name type="scientific">Candidatus Sherwoodlollariibacterium unditelluris</name>
    <dbReference type="NCBI Taxonomy" id="1974757"/>
    <lineage>
        <taxon>Bacteria</taxon>
        <taxon>Pseudomonadati</taxon>
        <taxon>Candidatus Omnitrophota</taxon>
        <taxon>Candidatus Sherwoodlollariibacterium</taxon>
    </lineage>
</organism>
<name>A0A2G9YKZ8_9BACT</name>
<evidence type="ECO:0000256" key="3">
    <source>
        <dbReference type="ARBA" id="ARBA00012929"/>
    </source>
</evidence>